<gene>
    <name evidence="3" type="ORF">FHS16_003413</name>
</gene>
<dbReference type="SMART" id="SM00267">
    <property type="entry name" value="GGDEF"/>
    <property type="match status" value="1"/>
</dbReference>
<dbReference type="Gene3D" id="3.30.70.270">
    <property type="match status" value="1"/>
</dbReference>
<accession>A0A7W5C909</accession>
<feature type="domain" description="EAL" evidence="1">
    <location>
        <begin position="171"/>
        <end position="425"/>
    </location>
</feature>
<dbReference type="PROSITE" id="PS50887">
    <property type="entry name" value="GGDEF"/>
    <property type="match status" value="1"/>
</dbReference>
<dbReference type="GO" id="GO:0071111">
    <property type="term" value="F:cyclic-guanylate-specific phosphodiesterase activity"/>
    <property type="evidence" value="ECO:0007669"/>
    <property type="project" value="InterPro"/>
</dbReference>
<feature type="domain" description="GGDEF" evidence="2">
    <location>
        <begin position="29"/>
        <end position="162"/>
    </location>
</feature>
<evidence type="ECO:0000313" key="4">
    <source>
        <dbReference type="Proteomes" id="UP000518605"/>
    </source>
</evidence>
<sequence length="430" mass="47874">MDALTGLPCRKEAFAQLEVAVNVVRAAGKRMVVAMVDVDRFYRVNETKGTEFGNLLLCKISERLSTARRVATSVSRVGGNRFLVAMPLENDDCHSIQAVEALKNAVERPIDVEGTELYLTSSIGATLFPQDGRTSEQLICRAESALYQSKERGGNQARFYNTEDTIQLNRRIVIEAGLRPALSLRQFRLSYQPVYQMTDGKLRGFEALIRWEHPELGEISPTEFIPIAEHNGLIVPIGEWVLRESCRMLASMSKYGLCNLIMSINVSAQQLQSSTFSQTVLHALKEHGIAPSSFELEIKEDNMIYNSNTAAAALSWLRAAGVRVVLDDFGTGFSSLVNLKHLPIQCIKIDKSFIKKMDLPSAEGIIVEGIIKLAHKLGLEVIAEGVEYKEQYELLSEWGCNYVQGFLLGKPKEPDMLDLTMIRCSAYTTS</sequence>
<dbReference type="Pfam" id="PF00563">
    <property type="entry name" value="EAL"/>
    <property type="match status" value="1"/>
</dbReference>
<dbReference type="InterPro" id="IPR043128">
    <property type="entry name" value="Rev_trsase/Diguanyl_cyclase"/>
</dbReference>
<dbReference type="PANTHER" id="PTHR33121:SF79">
    <property type="entry name" value="CYCLIC DI-GMP PHOSPHODIESTERASE PDED-RELATED"/>
    <property type="match status" value="1"/>
</dbReference>
<dbReference type="CDD" id="cd01949">
    <property type="entry name" value="GGDEF"/>
    <property type="match status" value="1"/>
</dbReference>
<dbReference type="InterPro" id="IPR000160">
    <property type="entry name" value="GGDEF_dom"/>
</dbReference>
<evidence type="ECO:0000259" key="1">
    <source>
        <dbReference type="PROSITE" id="PS50883"/>
    </source>
</evidence>
<name>A0A7W5C909_9BACL</name>
<dbReference type="RefSeq" id="WP_183564715.1">
    <property type="nucleotide sequence ID" value="NZ_CBCSLB010000030.1"/>
</dbReference>
<dbReference type="PROSITE" id="PS50883">
    <property type="entry name" value="EAL"/>
    <property type="match status" value="1"/>
</dbReference>
<evidence type="ECO:0000313" key="3">
    <source>
        <dbReference type="EMBL" id="MBB3153351.1"/>
    </source>
</evidence>
<keyword evidence="4" id="KW-1185">Reference proteome</keyword>
<reference evidence="3 4" key="1">
    <citation type="submission" date="2020-08" db="EMBL/GenBank/DDBJ databases">
        <title>Genomic Encyclopedia of Type Strains, Phase III (KMG-III): the genomes of soil and plant-associated and newly described type strains.</title>
        <authorList>
            <person name="Whitman W."/>
        </authorList>
    </citation>
    <scope>NUCLEOTIDE SEQUENCE [LARGE SCALE GENOMIC DNA]</scope>
    <source>
        <strain evidence="3 4">CECT 8234</strain>
    </source>
</reference>
<dbReference type="InterPro" id="IPR001633">
    <property type="entry name" value="EAL_dom"/>
</dbReference>
<comment type="caution">
    <text evidence="3">The sequence shown here is derived from an EMBL/GenBank/DDBJ whole genome shotgun (WGS) entry which is preliminary data.</text>
</comment>
<dbReference type="InterPro" id="IPR050706">
    <property type="entry name" value="Cyclic-di-GMP_PDE-like"/>
</dbReference>
<evidence type="ECO:0000259" key="2">
    <source>
        <dbReference type="PROSITE" id="PS50887"/>
    </source>
</evidence>
<dbReference type="InterPro" id="IPR035919">
    <property type="entry name" value="EAL_sf"/>
</dbReference>
<dbReference type="SUPFAM" id="SSF55073">
    <property type="entry name" value="Nucleotide cyclase"/>
    <property type="match status" value="1"/>
</dbReference>
<organism evidence="3 4">
    <name type="scientific">Paenibacillus endophyticus</name>
    <dbReference type="NCBI Taxonomy" id="1294268"/>
    <lineage>
        <taxon>Bacteria</taxon>
        <taxon>Bacillati</taxon>
        <taxon>Bacillota</taxon>
        <taxon>Bacilli</taxon>
        <taxon>Bacillales</taxon>
        <taxon>Paenibacillaceae</taxon>
        <taxon>Paenibacillus</taxon>
    </lineage>
</organism>
<dbReference type="NCBIfam" id="TIGR00254">
    <property type="entry name" value="GGDEF"/>
    <property type="match status" value="1"/>
</dbReference>
<dbReference type="CDD" id="cd01948">
    <property type="entry name" value="EAL"/>
    <property type="match status" value="1"/>
</dbReference>
<dbReference type="Gene3D" id="3.20.20.450">
    <property type="entry name" value="EAL domain"/>
    <property type="match status" value="1"/>
</dbReference>
<dbReference type="AlphaFoldDB" id="A0A7W5C909"/>
<dbReference type="Pfam" id="PF00990">
    <property type="entry name" value="GGDEF"/>
    <property type="match status" value="1"/>
</dbReference>
<dbReference type="Proteomes" id="UP000518605">
    <property type="component" value="Unassembled WGS sequence"/>
</dbReference>
<dbReference type="SUPFAM" id="SSF141868">
    <property type="entry name" value="EAL domain-like"/>
    <property type="match status" value="1"/>
</dbReference>
<dbReference type="PANTHER" id="PTHR33121">
    <property type="entry name" value="CYCLIC DI-GMP PHOSPHODIESTERASE PDEF"/>
    <property type="match status" value="1"/>
</dbReference>
<protein>
    <submittedName>
        <fullName evidence="3">Diguanylate cyclase (GGDEF)-like protein</fullName>
    </submittedName>
</protein>
<dbReference type="EMBL" id="JACHXW010000009">
    <property type="protein sequence ID" value="MBB3153351.1"/>
    <property type="molecule type" value="Genomic_DNA"/>
</dbReference>
<dbReference type="SMART" id="SM00052">
    <property type="entry name" value="EAL"/>
    <property type="match status" value="1"/>
</dbReference>
<dbReference type="InterPro" id="IPR029787">
    <property type="entry name" value="Nucleotide_cyclase"/>
</dbReference>
<proteinExistence type="predicted"/>